<dbReference type="InterPro" id="IPR011576">
    <property type="entry name" value="Pyridox_Oxase_N"/>
</dbReference>
<dbReference type="SUPFAM" id="SSF54292">
    <property type="entry name" value="2Fe-2S ferredoxin-like"/>
    <property type="match status" value="1"/>
</dbReference>
<feature type="region of interest" description="Disordered" evidence="1">
    <location>
        <begin position="1"/>
        <end position="23"/>
    </location>
</feature>
<dbReference type="InterPro" id="IPR012349">
    <property type="entry name" value="Split_barrel_FMN-bd"/>
</dbReference>
<dbReference type="CDD" id="cd06184">
    <property type="entry name" value="flavohem_like_fad_nad_binding"/>
    <property type="match status" value="1"/>
</dbReference>
<dbReference type="InterPro" id="IPR039261">
    <property type="entry name" value="FNR_nucleotide-bd"/>
</dbReference>
<feature type="domain" description="FAD-binding FR-type" evidence="3">
    <location>
        <begin position="342"/>
        <end position="442"/>
    </location>
</feature>
<dbReference type="SUPFAM" id="SSF52343">
    <property type="entry name" value="Ferredoxin reductase-like, C-terminal NADP-linked domain"/>
    <property type="match status" value="1"/>
</dbReference>
<dbReference type="Pfam" id="PF00970">
    <property type="entry name" value="FAD_binding_6"/>
    <property type="match status" value="1"/>
</dbReference>
<reference evidence="4" key="1">
    <citation type="submission" date="2018-06" db="EMBL/GenBank/DDBJ databases">
        <authorList>
            <person name="Zhirakovskaya E."/>
        </authorList>
    </citation>
    <scope>NUCLEOTIDE SEQUENCE</scope>
</reference>
<dbReference type="Pfam" id="PF00175">
    <property type="entry name" value="NAD_binding_1"/>
    <property type="match status" value="1"/>
</dbReference>
<dbReference type="CDD" id="cd00207">
    <property type="entry name" value="fer2"/>
    <property type="match status" value="1"/>
</dbReference>
<proteinExistence type="predicted"/>
<dbReference type="InterPro" id="IPR001041">
    <property type="entry name" value="2Fe-2S_ferredoxin-type"/>
</dbReference>
<dbReference type="Gene3D" id="3.40.50.80">
    <property type="entry name" value="Nucleotide-binding domain of ferredoxin-NADP reductase (FNR) module"/>
    <property type="match status" value="1"/>
</dbReference>
<dbReference type="GO" id="GO:0016491">
    <property type="term" value="F:oxidoreductase activity"/>
    <property type="evidence" value="ECO:0007669"/>
    <property type="project" value="InterPro"/>
</dbReference>
<protein>
    <submittedName>
        <fullName evidence="4">Probable iron-sulfur binding protein YPO1417</fullName>
    </submittedName>
</protein>
<dbReference type="EMBL" id="UOFE01000023">
    <property type="protein sequence ID" value="VAW51920.1"/>
    <property type="molecule type" value="Genomic_DNA"/>
</dbReference>
<dbReference type="GO" id="GO:0051537">
    <property type="term" value="F:2 iron, 2 sulfur cluster binding"/>
    <property type="evidence" value="ECO:0007669"/>
    <property type="project" value="InterPro"/>
</dbReference>
<dbReference type="AlphaFoldDB" id="A0A3B0WHH1"/>
<dbReference type="InterPro" id="IPR036010">
    <property type="entry name" value="2Fe-2S_ferredoxin-like_sf"/>
</dbReference>
<dbReference type="Pfam" id="PF00111">
    <property type="entry name" value="Fer2"/>
    <property type="match status" value="1"/>
</dbReference>
<gene>
    <name evidence="4" type="ORF">MNBD_GAMMA05-2000</name>
</gene>
<dbReference type="PANTHER" id="PTHR42815:SF2">
    <property type="entry name" value="FAD-BINDING, PUTATIVE (AFU_ORTHOLOGUE AFUA_6G07600)-RELATED"/>
    <property type="match status" value="1"/>
</dbReference>
<dbReference type="InterPro" id="IPR012675">
    <property type="entry name" value="Beta-grasp_dom_sf"/>
</dbReference>
<feature type="domain" description="2Fe-2S ferredoxin-type" evidence="2">
    <location>
        <begin position="607"/>
        <end position="696"/>
    </location>
</feature>
<dbReference type="SUPFAM" id="SSF63380">
    <property type="entry name" value="Riboflavin synthase domain-like"/>
    <property type="match status" value="1"/>
</dbReference>
<evidence type="ECO:0000259" key="3">
    <source>
        <dbReference type="PROSITE" id="PS51384"/>
    </source>
</evidence>
<evidence type="ECO:0000313" key="4">
    <source>
        <dbReference type="EMBL" id="VAW51920.1"/>
    </source>
</evidence>
<dbReference type="InterPro" id="IPR008333">
    <property type="entry name" value="Cbr1-like_FAD-bd_dom"/>
</dbReference>
<dbReference type="Gene3D" id="3.10.20.30">
    <property type="match status" value="1"/>
</dbReference>
<dbReference type="PROSITE" id="PS51085">
    <property type="entry name" value="2FE2S_FER_2"/>
    <property type="match status" value="1"/>
</dbReference>
<dbReference type="Gene3D" id="2.40.30.10">
    <property type="entry name" value="Translation factors"/>
    <property type="match status" value="1"/>
</dbReference>
<dbReference type="SUPFAM" id="SSF50475">
    <property type="entry name" value="FMN-binding split barrel"/>
    <property type="match status" value="1"/>
</dbReference>
<evidence type="ECO:0000256" key="1">
    <source>
        <dbReference type="SAM" id="MobiDB-lite"/>
    </source>
</evidence>
<dbReference type="InterPro" id="IPR017938">
    <property type="entry name" value="Riboflavin_synthase-like_b-brl"/>
</dbReference>
<organism evidence="4">
    <name type="scientific">hydrothermal vent metagenome</name>
    <dbReference type="NCBI Taxonomy" id="652676"/>
    <lineage>
        <taxon>unclassified sequences</taxon>
        <taxon>metagenomes</taxon>
        <taxon>ecological metagenomes</taxon>
    </lineage>
</organism>
<dbReference type="PROSITE" id="PS00197">
    <property type="entry name" value="2FE2S_FER_1"/>
    <property type="match status" value="1"/>
</dbReference>
<dbReference type="InterPro" id="IPR006058">
    <property type="entry name" value="2Fe2S_fd_BS"/>
</dbReference>
<evidence type="ECO:0000259" key="2">
    <source>
        <dbReference type="PROSITE" id="PS51085"/>
    </source>
</evidence>
<dbReference type="PANTHER" id="PTHR42815">
    <property type="entry name" value="FAD-BINDING, PUTATIVE (AFU_ORTHOLOGUE AFUA_6G07600)-RELATED"/>
    <property type="match status" value="1"/>
</dbReference>
<sequence length="696" mass="79054">MSTNNTTQLKPTPNSHFHSGEQEIQSRVGMRETMEGFSKQVITNFIPEQHRDFYQKLPFVLLGHADHNGWPWATMLCNEPGFITSENNKKLTIQSSPVNGDPFSTLLAQQQFENTRIGLLGIELSSRRRNRMAAHITQIKNNTIELEVDQAFGNCPQYIQTRNHHKTDKTLLNKVETHSITQLDKKNRTLIQNSDTFFVASYIKNKTGDVSEGVDVSHRGGKPGFVRIDKDGTLTIPDYLGNYYFNTLGNFLINPKAGLLFPDFENGHLLSLTGTVEILWDSEEAKYFEGAERLWRFKPDHGFWMKNALPLRWTLEKISPNTNMTGTWQEADAKRQAEKERNQWQTYSVTTITDESSIIKSFNLTSENKQRPSFKPGQFITLKANIDNQDTIRTYTISSSPHDDDYRISIKREGLFSSYLHDKIKVGDTLQIKAATGDFIFDVQEKRPAVLISAGIGITPMISIARYSLLETIRTRSSRKLTVIHSAHDKDQRAFFNELKEIEKNSFGNMHCFWALSNIDDSLEPYKDFNLHGRISKKFLNAILPLDDYDFYLCGPAGFMQATYDILRELGVNDTRIMAESFGPASLQRQNDQSTTTFEQTPVADEAIIEFTQSKVKQAWTKNDGTLLEFAETHGIHPEYGCRSGQCGSCKVKLVSGKVSYNQPLQTKVNDDEVLLCCAMPAAASNNEMVRIEIDI</sequence>
<dbReference type="Pfam" id="PF01243">
    <property type="entry name" value="PNPOx_N"/>
    <property type="match status" value="1"/>
</dbReference>
<dbReference type="InterPro" id="IPR001433">
    <property type="entry name" value="OxRdtase_FAD/NAD-bd"/>
</dbReference>
<dbReference type="InterPro" id="IPR017927">
    <property type="entry name" value="FAD-bd_FR_type"/>
</dbReference>
<accession>A0A3B0WHH1</accession>
<dbReference type="Gene3D" id="2.30.110.10">
    <property type="entry name" value="Electron Transport, Fmn-binding Protein, Chain A"/>
    <property type="match status" value="1"/>
</dbReference>
<name>A0A3B0WHH1_9ZZZZ</name>
<dbReference type="PROSITE" id="PS51384">
    <property type="entry name" value="FAD_FR"/>
    <property type="match status" value="1"/>
</dbReference>